<keyword evidence="5" id="KW-0067">ATP-binding</keyword>
<dbReference type="GO" id="GO:0016301">
    <property type="term" value="F:kinase activity"/>
    <property type="evidence" value="ECO:0007669"/>
    <property type="project" value="UniProtKB-KW"/>
</dbReference>
<gene>
    <name evidence="9" type="ORF">SAMN05216587_10945</name>
</gene>
<dbReference type="Proteomes" id="UP000183843">
    <property type="component" value="Unassembled WGS sequence"/>
</dbReference>
<dbReference type="SUPFAM" id="SSF142764">
    <property type="entry name" value="YgbK-like"/>
    <property type="match status" value="1"/>
</dbReference>
<organism evidence="9 10">
    <name type="scientific">Selenomonas ruminantium</name>
    <dbReference type="NCBI Taxonomy" id="971"/>
    <lineage>
        <taxon>Bacteria</taxon>
        <taxon>Bacillati</taxon>
        <taxon>Bacillota</taxon>
        <taxon>Negativicutes</taxon>
        <taxon>Selenomonadales</taxon>
        <taxon>Selenomonadaceae</taxon>
        <taxon>Selenomonas</taxon>
    </lineage>
</organism>
<keyword evidence="2" id="KW-0808">Transferase</keyword>
<dbReference type="AlphaFoldDB" id="A0A1I0Y175"/>
<protein>
    <submittedName>
        <fullName evidence="9">Uncharacterized conserved protein YgbK, DUF1537 family</fullName>
    </submittedName>
</protein>
<dbReference type="Pfam" id="PF07005">
    <property type="entry name" value="SBD_N"/>
    <property type="match status" value="1"/>
</dbReference>
<dbReference type="InterPro" id="IPR037051">
    <property type="entry name" value="4-carb_acid_sugar_kinase_N_sf"/>
</dbReference>
<dbReference type="InterPro" id="IPR031475">
    <property type="entry name" value="NBD_C"/>
</dbReference>
<dbReference type="InterPro" id="IPR010737">
    <property type="entry name" value="4-carb_acid_sugar_kinase_N"/>
</dbReference>
<evidence type="ECO:0000259" key="7">
    <source>
        <dbReference type="Pfam" id="PF07005"/>
    </source>
</evidence>
<evidence type="ECO:0000256" key="5">
    <source>
        <dbReference type="ARBA" id="ARBA00022840"/>
    </source>
</evidence>
<comment type="similarity">
    <text evidence="1">Belongs to the four-carbon acid sugar kinase family.</text>
</comment>
<dbReference type="EMBL" id="FOJX01000009">
    <property type="protein sequence ID" value="SFB07061.1"/>
    <property type="molecule type" value="Genomic_DNA"/>
</dbReference>
<sequence length="431" mass="47506">MIKLTAIADDLTGANDTALQFAKRHISSSVLLNLDNLSSLNSEVMVIDSDSRDLDVEDAYSRVQEICQQVKDYEAECVYKKIDSTLRGNWGAEIRALDDALKPELVVIAPAYPVNHRITIGGYHLLDGKPLELTEIGHSPKTPVRESYIPELIRQQVPDSCCAVVDYKTIRQGRMAVQQLIDRSMDEGRHWIICDIVENDNFQVLLDALKGRRRILWVGSAGLADYMADFYGWQGSSPRVARGRPGPVVICAGSVSKVTRQQIATLQDEKKIATLHLDVEHLLTDSDSVKEYIWDLRDLVEQGQDVLLMSTKDDSDVERAVKTGERFGLTGKEVSERIAAIIAAIIKGQDFKKIAGMVLTGGDIAVHVCKAMDVDRINVIAEVEPGIPLGYLQGEDIERLLVATKAGAFGSENALINALDMIHASGEVTKQ</sequence>
<evidence type="ECO:0000259" key="8">
    <source>
        <dbReference type="Pfam" id="PF17042"/>
    </source>
</evidence>
<evidence type="ECO:0000256" key="2">
    <source>
        <dbReference type="ARBA" id="ARBA00022679"/>
    </source>
</evidence>
<dbReference type="Gene3D" id="3.40.50.10840">
    <property type="entry name" value="Putative sugar-binding, N-terminal domain"/>
    <property type="match status" value="1"/>
</dbReference>
<keyword evidence="3" id="KW-0547">Nucleotide-binding</keyword>
<evidence type="ECO:0000313" key="10">
    <source>
        <dbReference type="Proteomes" id="UP000183843"/>
    </source>
</evidence>
<feature type="domain" description="Four-carbon acid sugar kinase nucleotide binding" evidence="8">
    <location>
        <begin position="249"/>
        <end position="415"/>
    </location>
</feature>
<dbReference type="Pfam" id="PF17042">
    <property type="entry name" value="NBD_C"/>
    <property type="match status" value="1"/>
</dbReference>
<evidence type="ECO:0000313" key="9">
    <source>
        <dbReference type="EMBL" id="SFB07061.1"/>
    </source>
</evidence>
<evidence type="ECO:0000256" key="1">
    <source>
        <dbReference type="ARBA" id="ARBA00005715"/>
    </source>
</evidence>
<feature type="domain" description="Four-carbon acid sugar kinase N-terminal" evidence="7">
    <location>
        <begin position="5"/>
        <end position="226"/>
    </location>
</feature>
<dbReference type="InterPro" id="IPR042213">
    <property type="entry name" value="NBD_C_sf"/>
</dbReference>
<dbReference type="GO" id="GO:0005524">
    <property type="term" value="F:ATP binding"/>
    <property type="evidence" value="ECO:0007669"/>
    <property type="project" value="UniProtKB-KW"/>
</dbReference>
<accession>A0A1I0Y175</accession>
<name>A0A1I0Y175_SELRU</name>
<evidence type="ECO:0000256" key="6">
    <source>
        <dbReference type="ARBA" id="ARBA00023277"/>
    </source>
</evidence>
<evidence type="ECO:0000256" key="3">
    <source>
        <dbReference type="ARBA" id="ARBA00022741"/>
    </source>
</evidence>
<reference evidence="9 10" key="1">
    <citation type="submission" date="2016-10" db="EMBL/GenBank/DDBJ databases">
        <authorList>
            <person name="de Groot N.N."/>
        </authorList>
    </citation>
    <scope>NUCLEOTIDE SEQUENCE [LARGE SCALE GENOMIC DNA]</scope>
    <source>
        <strain evidence="9 10">L14</strain>
    </source>
</reference>
<evidence type="ECO:0000256" key="4">
    <source>
        <dbReference type="ARBA" id="ARBA00022777"/>
    </source>
</evidence>
<keyword evidence="4" id="KW-0418">Kinase</keyword>
<dbReference type="RefSeq" id="WP_074816301.1">
    <property type="nucleotide sequence ID" value="NZ_FOJX01000009.1"/>
</dbReference>
<dbReference type="Gene3D" id="3.40.980.20">
    <property type="entry name" value="Four-carbon acid sugar kinase, nucleotide binding domain"/>
    <property type="match status" value="1"/>
</dbReference>
<proteinExistence type="inferred from homology"/>
<keyword evidence="6" id="KW-0119">Carbohydrate metabolism</keyword>